<gene>
    <name evidence="2" type="ORF">CL943_00525</name>
</gene>
<dbReference type="Proteomes" id="UP000226592">
    <property type="component" value="Unassembled WGS sequence"/>
</dbReference>
<dbReference type="SUPFAM" id="SSF53756">
    <property type="entry name" value="UDP-Glycosyltransferase/glycogen phosphorylase"/>
    <property type="match status" value="1"/>
</dbReference>
<dbReference type="CDD" id="cd03786">
    <property type="entry name" value="GTB_UDP-GlcNAc_2-Epimerase"/>
    <property type="match status" value="1"/>
</dbReference>
<dbReference type="AlphaFoldDB" id="A0A2D6M022"/>
<name>A0A2D6M022_9ARCH</name>
<sequence>MKKHIAIVLGTRPEIIKLVELITRLKSDDRVKTTVIFTGQHYDYNLCQVFMDDLKLPKIDKNLGISGTRKEQVKKMVSNIISFIKENKVDVVVAEGDTNSVLAAALAAYYTKTKFAHVEAGLRSFDSRMPEEWNRVLSDNISFYSFAPTELAAKNLQKSKCYKGGIVLTGNTIVEAVQKNLEQAKKSEILDKLNLQPGKYAVLTAHRQEYVDTKENLEQLIKALGRIDFEIIFPIHPRTEKMLKEFNLLEKLKGLKNLRIIEPVGYFDFLKLSSNSAFLLSDSGGIQEEASVYKRYVIVMRDNTERPEILGTFGELTGYNAEKIVDAVSRAVNSKGKLDNIPCPFGDGKASERIANILVEK</sequence>
<dbReference type="InterPro" id="IPR003331">
    <property type="entry name" value="UDP_GlcNAc_Epimerase_2_dom"/>
</dbReference>
<feature type="domain" description="UDP-N-acetylglucosamine 2-epimerase" evidence="1">
    <location>
        <begin position="24"/>
        <end position="358"/>
    </location>
</feature>
<evidence type="ECO:0000313" key="2">
    <source>
        <dbReference type="EMBL" id="MAG21776.1"/>
    </source>
</evidence>
<dbReference type="Gene3D" id="3.40.50.2000">
    <property type="entry name" value="Glycogen Phosphorylase B"/>
    <property type="match status" value="2"/>
</dbReference>
<dbReference type="EMBL" id="NZBU01000002">
    <property type="protein sequence ID" value="MAG21776.1"/>
    <property type="molecule type" value="Genomic_DNA"/>
</dbReference>
<organism evidence="2 3">
    <name type="scientific">Candidatus Iainarchaeum sp</name>
    <dbReference type="NCBI Taxonomy" id="3101447"/>
    <lineage>
        <taxon>Archaea</taxon>
        <taxon>Candidatus Iainarchaeota</taxon>
        <taxon>Candidatus Iainarchaeia</taxon>
        <taxon>Candidatus Iainarchaeales</taxon>
        <taxon>Candidatus Iainarchaeaceae</taxon>
        <taxon>Candidatus Iainarchaeum</taxon>
    </lineage>
</organism>
<dbReference type="InterPro" id="IPR029767">
    <property type="entry name" value="WecB-like"/>
</dbReference>
<reference evidence="3" key="1">
    <citation type="submission" date="2017-09" db="EMBL/GenBank/DDBJ databases">
        <title>The Reconstruction of 2,631 Draft Metagenome-Assembled Genomes from the Global Oceans.</title>
        <authorList>
            <person name="Tully B.J."/>
            <person name="Graham E.D."/>
            <person name="Heidelberg J.F."/>
        </authorList>
    </citation>
    <scope>NUCLEOTIDE SEQUENCE [LARGE SCALE GENOMIC DNA]</scope>
</reference>
<proteinExistence type="predicted"/>
<comment type="caution">
    <text evidence="2">The sequence shown here is derived from an EMBL/GenBank/DDBJ whole genome shotgun (WGS) entry which is preliminary data.</text>
</comment>
<evidence type="ECO:0000313" key="3">
    <source>
        <dbReference type="Proteomes" id="UP000226592"/>
    </source>
</evidence>
<protein>
    <submittedName>
        <fullName evidence="2">UDP-N-acetylglucosamine 2-epimerase (Non-hydrolyzing)</fullName>
    </submittedName>
</protein>
<dbReference type="Pfam" id="PF02350">
    <property type="entry name" value="Epimerase_2"/>
    <property type="match status" value="1"/>
</dbReference>
<dbReference type="PANTHER" id="PTHR43174:SF1">
    <property type="entry name" value="UDP-N-ACETYLGLUCOSAMINE 2-EPIMERASE"/>
    <property type="match status" value="1"/>
</dbReference>
<evidence type="ECO:0000259" key="1">
    <source>
        <dbReference type="Pfam" id="PF02350"/>
    </source>
</evidence>
<dbReference type="PANTHER" id="PTHR43174">
    <property type="entry name" value="UDP-N-ACETYLGLUCOSAMINE 2-EPIMERASE"/>
    <property type="match status" value="1"/>
</dbReference>
<dbReference type="NCBIfam" id="TIGR00236">
    <property type="entry name" value="wecB"/>
    <property type="match status" value="1"/>
</dbReference>
<accession>A0A2D6M022</accession>